<evidence type="ECO:0000256" key="1">
    <source>
        <dbReference type="SAM" id="MobiDB-lite"/>
    </source>
</evidence>
<protein>
    <submittedName>
        <fullName evidence="2">Uncharacterized protein</fullName>
    </submittedName>
</protein>
<dbReference type="AlphaFoldDB" id="A0AAD8P0D3"/>
<dbReference type="EMBL" id="JAUHHV010000004">
    <property type="protein sequence ID" value="KAK1428688.1"/>
    <property type="molecule type" value="Genomic_DNA"/>
</dbReference>
<comment type="caution">
    <text evidence="2">The sequence shown here is derived from an EMBL/GenBank/DDBJ whole genome shotgun (WGS) entry which is preliminary data.</text>
</comment>
<feature type="compositionally biased region" description="Polar residues" evidence="1">
    <location>
        <begin position="257"/>
        <end position="276"/>
    </location>
</feature>
<feature type="region of interest" description="Disordered" evidence="1">
    <location>
        <begin position="165"/>
        <end position="185"/>
    </location>
</feature>
<feature type="compositionally biased region" description="Polar residues" evidence="1">
    <location>
        <begin position="115"/>
        <end position="132"/>
    </location>
</feature>
<dbReference type="Proteomes" id="UP001229421">
    <property type="component" value="Unassembled WGS sequence"/>
</dbReference>
<name>A0AAD8P0D3_TARER</name>
<accession>A0AAD8P0D3</accession>
<dbReference type="Pfam" id="PF12043">
    <property type="entry name" value="DUF3527"/>
    <property type="match status" value="2"/>
</dbReference>
<dbReference type="InterPro" id="IPR021916">
    <property type="entry name" value="DUF3527"/>
</dbReference>
<dbReference type="PANTHER" id="PTHR31390">
    <property type="entry name" value="EXPRESSED PROTEIN"/>
    <property type="match status" value="1"/>
</dbReference>
<feature type="compositionally biased region" description="Polar residues" evidence="1">
    <location>
        <begin position="165"/>
        <end position="183"/>
    </location>
</feature>
<evidence type="ECO:0000313" key="2">
    <source>
        <dbReference type="EMBL" id="KAK1428688.1"/>
    </source>
</evidence>
<dbReference type="PANTHER" id="PTHR31390:SF17">
    <property type="entry name" value="TUBBY C-TERMINAL-LIKE DOMAIN-CONTAINING PROTEIN"/>
    <property type="match status" value="1"/>
</dbReference>
<reference evidence="2" key="1">
    <citation type="journal article" date="2023" name="bioRxiv">
        <title>Improved chromosome-level genome assembly for marigold (Tagetes erecta).</title>
        <authorList>
            <person name="Jiang F."/>
            <person name="Yuan L."/>
            <person name="Wang S."/>
            <person name="Wang H."/>
            <person name="Xu D."/>
            <person name="Wang A."/>
            <person name="Fan W."/>
        </authorList>
    </citation>
    <scope>NUCLEOTIDE SEQUENCE</scope>
    <source>
        <strain evidence="2">WSJ</strain>
        <tissue evidence="2">Leaf</tissue>
    </source>
</reference>
<keyword evidence="3" id="KW-1185">Reference proteome</keyword>
<feature type="compositionally biased region" description="Polar residues" evidence="1">
    <location>
        <begin position="139"/>
        <end position="148"/>
    </location>
</feature>
<proteinExistence type="predicted"/>
<organism evidence="2 3">
    <name type="scientific">Tagetes erecta</name>
    <name type="common">African marigold</name>
    <dbReference type="NCBI Taxonomy" id="13708"/>
    <lineage>
        <taxon>Eukaryota</taxon>
        <taxon>Viridiplantae</taxon>
        <taxon>Streptophyta</taxon>
        <taxon>Embryophyta</taxon>
        <taxon>Tracheophyta</taxon>
        <taxon>Spermatophyta</taxon>
        <taxon>Magnoliopsida</taxon>
        <taxon>eudicotyledons</taxon>
        <taxon>Gunneridae</taxon>
        <taxon>Pentapetalae</taxon>
        <taxon>asterids</taxon>
        <taxon>campanulids</taxon>
        <taxon>Asterales</taxon>
        <taxon>Asteraceae</taxon>
        <taxon>Asteroideae</taxon>
        <taxon>Heliantheae alliance</taxon>
        <taxon>Tageteae</taxon>
        <taxon>Tagetes</taxon>
    </lineage>
</organism>
<evidence type="ECO:0000313" key="3">
    <source>
        <dbReference type="Proteomes" id="UP001229421"/>
    </source>
</evidence>
<feature type="region of interest" description="Disordered" evidence="1">
    <location>
        <begin position="254"/>
        <end position="276"/>
    </location>
</feature>
<sequence length="601" mass="67912">MGDPFPRWSNCDHTLRNKFESEKRRISYTDYHYEDVKTRLSMAASPSSQTPKVGNKDEIIRHMSNLPSFLETRKDTPDKAFNFGVMDWGRLQKWQYQHVNKCSPASSYSSPLFSTAGSTPKSTIGQRCTLSGQRPPRMTLQSHFNSTPRSRNVVTKLQDFYPPTLQESESSIQTGNDNSNSASLKGKMKIQDPFHRTRDFDQTERQKTMFFSPAVSHENREKDEKCHSFRDGNTFGGKRSSFTASKPRSMSPIRRFSFSNTKTPDNNNARVSTHAHSSPFRRLFEPLLKATNSHQVTASPCQDSKIKAISQLDLENFTCEPALTSQALFQSVLKNGRPLFTFAVENSNNILAATVRDLSSSGKDNSNHWIYTFFTIDEIKKKNNSWLSNIRKDKTHSYAPNVTAQMMVTNRSIYNSDTREFSLFRVSPYDELAAIVVKFSRNVDDEEEQERFSTTVILPGGNHGVSSNGKPSPLTDRWRSGGVCDCGGWDLGCRLRTLTNQVQSDGRSNSPDGQFELFFQGDVMNKKRFFSLCPVKEGTFSVEYDSSVSALQAFSVCISVVECRKSSQHQESTTYVAKRVSKDPKPVRFTSLPPLSPVGRV</sequence>
<gene>
    <name evidence="2" type="ORF">QVD17_17527</name>
</gene>
<feature type="region of interest" description="Disordered" evidence="1">
    <location>
        <begin position="113"/>
        <end position="148"/>
    </location>
</feature>